<dbReference type="EMBL" id="CP001113">
    <property type="protein sequence ID" value="ACF65538.1"/>
    <property type="molecule type" value="Genomic_DNA"/>
</dbReference>
<proteinExistence type="predicted"/>
<name>A0A0H3BWH4_SALNS</name>
<reference evidence="1 2" key="1">
    <citation type="journal article" date="2011" name="J. Bacteriol.">
        <title>Comparative genomics of 28 Salmonella enterica isolates: evidence for CRISPR-mediated adaptive sublineage evolution.</title>
        <authorList>
            <person name="Fricke W.F."/>
            <person name="Mammel M.K."/>
            <person name="McDermott P.F."/>
            <person name="Tartera C."/>
            <person name="White D.G."/>
            <person name="Leclerc J.E."/>
            <person name="Ravel J."/>
            <person name="Cebula T.A."/>
        </authorList>
    </citation>
    <scope>NUCLEOTIDE SEQUENCE [LARGE SCALE GENOMIC DNA]</scope>
    <source>
        <strain evidence="1 2">SL254</strain>
    </source>
</reference>
<gene>
    <name evidence="1" type="ordered locus">SNSL254_A3937</name>
</gene>
<sequence length="45" mass="5463">MPFGFGRKAFPVNINSIELYRSKYVCFLIFILLLGRRLFHRYFFA</sequence>
<organism evidence="1 2">
    <name type="scientific">Salmonella newport (strain SL254)</name>
    <dbReference type="NCBI Taxonomy" id="423368"/>
    <lineage>
        <taxon>Bacteria</taxon>
        <taxon>Pseudomonadati</taxon>
        <taxon>Pseudomonadota</taxon>
        <taxon>Gammaproteobacteria</taxon>
        <taxon>Enterobacterales</taxon>
        <taxon>Enterobacteriaceae</taxon>
        <taxon>Salmonella</taxon>
    </lineage>
</organism>
<evidence type="ECO:0000313" key="2">
    <source>
        <dbReference type="Proteomes" id="UP000008824"/>
    </source>
</evidence>
<dbReference type="KEGG" id="see:SNSL254_A3937"/>
<accession>A0A0H3BWH4</accession>
<protein>
    <submittedName>
        <fullName evidence="1">Uncharacterized protein</fullName>
    </submittedName>
</protein>
<evidence type="ECO:0000313" key="1">
    <source>
        <dbReference type="EMBL" id="ACF65538.1"/>
    </source>
</evidence>
<dbReference type="Proteomes" id="UP000008824">
    <property type="component" value="Chromosome"/>
</dbReference>
<dbReference type="AlphaFoldDB" id="A0A0H3BWH4"/>
<dbReference type="HOGENOM" id="CLU_3204990_0_0_6"/>